<protein>
    <submittedName>
        <fullName evidence="3">Outer membrane protein TolC</fullName>
    </submittedName>
</protein>
<evidence type="ECO:0000313" key="4">
    <source>
        <dbReference type="Proteomes" id="UP000557392"/>
    </source>
</evidence>
<keyword evidence="2" id="KW-0732">Signal</keyword>
<dbReference type="InterPro" id="IPR010131">
    <property type="entry name" value="MdtP/NodT-like"/>
</dbReference>
<accession>A0A7W6NYY1</accession>
<name>A0A7W6NYY1_9SPHN</name>
<feature type="signal peptide" evidence="2">
    <location>
        <begin position="1"/>
        <end position="22"/>
    </location>
</feature>
<dbReference type="AlphaFoldDB" id="A0A7W6NYY1"/>
<sequence>MPQILKTRSTLLIALAASLAGCQHYTSLPLQTDASLAPSLAAIPDLPARALTVSEVATLAVTRNPDLLAVRAKAGVAEAQLVQAGVLPNPSLSGAILPLLSGAGSVSGWNLGLSQDIKALIVLKPRRRSARDSLNQVHADLLWQEWQVAGQARQLAGDIVLGERLRPMLEQAYELMAKRYTANRKALESGNSTLSTLAPSAGALQAARAAMLQQDQAQLANRHKLNALLGIAPDVTLPLADAIDLPAFDPREIRSMLATLPQRRPDLLALRAGYAAQDEQLRVAILSQFPDLILGASASSDNSKVISGGPNVQLGLPVFDRNQGNIAIARATRQQLNREYAARLDAVTGEVGALLSERDQIALQLAAARHDLDDSRAFADRAAKAFAASMLDERSFVDLLSNRFSKEQEVMTLELALFDRQVAIQTLIGTGLPAVDTLGFPDPGADGAAK</sequence>
<comment type="caution">
    <text evidence="3">The sequence shown here is derived from an EMBL/GenBank/DDBJ whole genome shotgun (WGS) entry which is preliminary data.</text>
</comment>
<dbReference type="Gene3D" id="1.20.1600.10">
    <property type="entry name" value="Outer membrane efflux proteins (OEP)"/>
    <property type="match status" value="1"/>
</dbReference>
<feature type="chain" id="PRO_5031344452" evidence="2">
    <location>
        <begin position="23"/>
        <end position="450"/>
    </location>
</feature>
<dbReference type="RefSeq" id="WP_343058334.1">
    <property type="nucleotide sequence ID" value="NZ_JACIEH010000005.1"/>
</dbReference>
<dbReference type="GO" id="GO:0015562">
    <property type="term" value="F:efflux transmembrane transporter activity"/>
    <property type="evidence" value="ECO:0007669"/>
    <property type="project" value="InterPro"/>
</dbReference>
<dbReference type="InterPro" id="IPR003423">
    <property type="entry name" value="OMP_efflux"/>
</dbReference>
<dbReference type="EMBL" id="JACIEH010000005">
    <property type="protein sequence ID" value="MBB4101167.1"/>
    <property type="molecule type" value="Genomic_DNA"/>
</dbReference>
<evidence type="ECO:0000313" key="3">
    <source>
        <dbReference type="EMBL" id="MBB4101167.1"/>
    </source>
</evidence>
<proteinExistence type="inferred from homology"/>
<dbReference type="PANTHER" id="PTHR30203">
    <property type="entry name" value="OUTER MEMBRANE CATION EFFLUX PROTEIN"/>
    <property type="match status" value="1"/>
</dbReference>
<dbReference type="Pfam" id="PF02321">
    <property type="entry name" value="OEP"/>
    <property type="match status" value="1"/>
</dbReference>
<reference evidence="3 4" key="1">
    <citation type="submission" date="2020-08" db="EMBL/GenBank/DDBJ databases">
        <title>Genomic Encyclopedia of Type Strains, Phase IV (KMG-IV): sequencing the most valuable type-strain genomes for metagenomic binning, comparative biology and taxonomic classification.</title>
        <authorList>
            <person name="Goeker M."/>
        </authorList>
    </citation>
    <scope>NUCLEOTIDE SEQUENCE [LARGE SCALE GENOMIC DNA]</scope>
    <source>
        <strain evidence="3 4">DSM 101806</strain>
    </source>
</reference>
<organism evidence="3 4">
    <name type="scientific">Sphingomonas kyeonggiensis</name>
    <dbReference type="NCBI Taxonomy" id="1268553"/>
    <lineage>
        <taxon>Bacteria</taxon>
        <taxon>Pseudomonadati</taxon>
        <taxon>Pseudomonadota</taxon>
        <taxon>Alphaproteobacteria</taxon>
        <taxon>Sphingomonadales</taxon>
        <taxon>Sphingomonadaceae</taxon>
        <taxon>Sphingomonas</taxon>
    </lineage>
</organism>
<comment type="similarity">
    <text evidence="1">Belongs to the outer membrane factor (OMF) (TC 1.B.17) family.</text>
</comment>
<dbReference type="PANTHER" id="PTHR30203:SF24">
    <property type="entry name" value="BLR4935 PROTEIN"/>
    <property type="match status" value="1"/>
</dbReference>
<dbReference type="Proteomes" id="UP000557392">
    <property type="component" value="Unassembled WGS sequence"/>
</dbReference>
<dbReference type="PROSITE" id="PS51257">
    <property type="entry name" value="PROKAR_LIPOPROTEIN"/>
    <property type="match status" value="1"/>
</dbReference>
<evidence type="ECO:0000256" key="2">
    <source>
        <dbReference type="SAM" id="SignalP"/>
    </source>
</evidence>
<keyword evidence="4" id="KW-1185">Reference proteome</keyword>
<gene>
    <name evidence="3" type="ORF">GGR46_004757</name>
</gene>
<dbReference type="SUPFAM" id="SSF56954">
    <property type="entry name" value="Outer membrane efflux proteins (OEP)"/>
    <property type="match status" value="1"/>
</dbReference>
<evidence type="ECO:0000256" key="1">
    <source>
        <dbReference type="ARBA" id="ARBA00007613"/>
    </source>
</evidence>